<dbReference type="AlphaFoldDB" id="A0A3Q2YSC6"/>
<dbReference type="InterPro" id="IPR007110">
    <property type="entry name" value="Ig-like_dom"/>
</dbReference>
<feature type="domain" description="Ig-like" evidence="2">
    <location>
        <begin position="132"/>
        <end position="221"/>
    </location>
</feature>
<dbReference type="PROSITE" id="PS50835">
    <property type="entry name" value="IG_LIKE"/>
    <property type="match status" value="1"/>
</dbReference>
<organism evidence="3 4">
    <name type="scientific">Hippocampus comes</name>
    <name type="common">Tiger tail seahorse</name>
    <dbReference type="NCBI Taxonomy" id="109280"/>
    <lineage>
        <taxon>Eukaryota</taxon>
        <taxon>Metazoa</taxon>
        <taxon>Chordata</taxon>
        <taxon>Craniata</taxon>
        <taxon>Vertebrata</taxon>
        <taxon>Euteleostomi</taxon>
        <taxon>Actinopterygii</taxon>
        <taxon>Neopterygii</taxon>
        <taxon>Teleostei</taxon>
        <taxon>Neoteleostei</taxon>
        <taxon>Acanthomorphata</taxon>
        <taxon>Syngnathiaria</taxon>
        <taxon>Syngnathiformes</taxon>
        <taxon>Syngnathoidei</taxon>
        <taxon>Syngnathidae</taxon>
        <taxon>Hippocampus</taxon>
    </lineage>
</organism>
<sequence length="248" mass="27848">MLHSFAVICVKASSWTIELPSSVKGLPGSCVVIPCSFNYPDPQMAINEFTGIWLEAENHLIYHPNNPKIKQQYQGRTELVGDVRQKNCSLKIDPLQQSDQGPFHFRVEMKGFEKFSYRDKTVSVQMIRTLSPVNLTVTEDTAQPIVIASCSVTHSCPASPPVILWSHPGHQHYQTRPLENGQWEATSTLTFHPAHAENNTHLQCHVTFKGGQQQEASKIINMLYLYVIIAAGGVLMLVILLVVMIKKW</sequence>
<keyword evidence="4" id="KW-1185">Reference proteome</keyword>
<protein>
    <recommendedName>
        <fullName evidence="2">Ig-like domain-containing protein</fullName>
    </recommendedName>
</protein>
<dbReference type="PANTHER" id="PTHR46484:SF7">
    <property type="entry name" value="MYELIN-ASSOCIATED GLYCOPROTEIN-LIKE-RELATED"/>
    <property type="match status" value="1"/>
</dbReference>
<dbReference type="InterPro" id="IPR013106">
    <property type="entry name" value="Ig_V-set"/>
</dbReference>
<dbReference type="SMART" id="SM00409">
    <property type="entry name" value="IG"/>
    <property type="match status" value="2"/>
</dbReference>
<dbReference type="GeneTree" id="ENSGT01150000286924"/>
<dbReference type="Gene3D" id="2.60.40.10">
    <property type="entry name" value="Immunoglobulins"/>
    <property type="match status" value="2"/>
</dbReference>
<dbReference type="Proteomes" id="UP000264820">
    <property type="component" value="Unplaced"/>
</dbReference>
<keyword evidence="1" id="KW-0472">Membrane</keyword>
<feature type="transmembrane region" description="Helical" evidence="1">
    <location>
        <begin position="223"/>
        <end position="245"/>
    </location>
</feature>
<proteinExistence type="predicted"/>
<keyword evidence="1" id="KW-0812">Transmembrane</keyword>
<dbReference type="InterPro" id="IPR003599">
    <property type="entry name" value="Ig_sub"/>
</dbReference>
<dbReference type="Pfam" id="PF07686">
    <property type="entry name" value="V-set"/>
    <property type="match status" value="1"/>
</dbReference>
<name>A0A3Q2YSC6_HIPCM</name>
<dbReference type="STRING" id="109280.ENSHCOP00000020778"/>
<reference evidence="3" key="1">
    <citation type="submission" date="2025-08" db="UniProtKB">
        <authorList>
            <consortium name="Ensembl"/>
        </authorList>
    </citation>
    <scope>IDENTIFICATION</scope>
</reference>
<accession>A0A3Q2YSC6</accession>
<evidence type="ECO:0000313" key="3">
    <source>
        <dbReference type="Ensembl" id="ENSHCOP00000020778.1"/>
    </source>
</evidence>
<dbReference type="SUPFAM" id="SSF48726">
    <property type="entry name" value="Immunoglobulin"/>
    <property type="match status" value="2"/>
</dbReference>
<evidence type="ECO:0000259" key="2">
    <source>
        <dbReference type="PROSITE" id="PS50835"/>
    </source>
</evidence>
<reference evidence="3" key="2">
    <citation type="submission" date="2025-09" db="UniProtKB">
        <authorList>
            <consortium name="Ensembl"/>
        </authorList>
    </citation>
    <scope>IDENTIFICATION</scope>
</reference>
<dbReference type="Ensembl" id="ENSHCOT00000005308.1">
    <property type="protein sequence ID" value="ENSHCOP00000020778.1"/>
    <property type="gene ID" value="ENSHCOG00000000216.1"/>
</dbReference>
<evidence type="ECO:0000313" key="4">
    <source>
        <dbReference type="Proteomes" id="UP000264820"/>
    </source>
</evidence>
<evidence type="ECO:0000256" key="1">
    <source>
        <dbReference type="SAM" id="Phobius"/>
    </source>
</evidence>
<dbReference type="PANTHER" id="PTHR46484">
    <property type="entry name" value="SI:CH211-171H4.5-RELATED"/>
    <property type="match status" value="1"/>
</dbReference>
<dbReference type="OMA" id="HAENNTH"/>
<keyword evidence="1" id="KW-1133">Transmembrane helix</keyword>
<dbReference type="InterPro" id="IPR036179">
    <property type="entry name" value="Ig-like_dom_sf"/>
</dbReference>
<dbReference type="InterPro" id="IPR013783">
    <property type="entry name" value="Ig-like_fold"/>
</dbReference>